<dbReference type="CDD" id="cd18727">
    <property type="entry name" value="PIN_Swt1-like"/>
    <property type="match status" value="1"/>
</dbReference>
<dbReference type="OrthoDB" id="2017974at2759"/>
<keyword evidence="4" id="KW-1185">Reference proteome</keyword>
<dbReference type="EMBL" id="HF936132">
    <property type="protein sequence ID" value="CCX33512.1"/>
    <property type="molecule type" value="Genomic_DNA"/>
</dbReference>
<dbReference type="GO" id="GO:0004540">
    <property type="term" value="F:RNA nuclease activity"/>
    <property type="evidence" value="ECO:0007669"/>
    <property type="project" value="UniProtKB-ARBA"/>
</dbReference>
<accession>U4LPK5</accession>
<dbReference type="InterPro" id="IPR002716">
    <property type="entry name" value="PIN_dom"/>
</dbReference>
<dbReference type="Pfam" id="PF13638">
    <property type="entry name" value="PIN_4"/>
    <property type="match status" value="1"/>
</dbReference>
<dbReference type="STRING" id="1076935.U4LPK5"/>
<feature type="region of interest" description="Disordered" evidence="1">
    <location>
        <begin position="1"/>
        <end position="108"/>
    </location>
</feature>
<reference evidence="3 4" key="1">
    <citation type="journal article" date="2013" name="PLoS Genet.">
        <title>The genome and development-dependent transcriptomes of Pyronema confluens: a window into fungal evolution.</title>
        <authorList>
            <person name="Traeger S."/>
            <person name="Altegoer F."/>
            <person name="Freitag M."/>
            <person name="Gabaldon T."/>
            <person name="Kempken F."/>
            <person name="Kumar A."/>
            <person name="Marcet-Houben M."/>
            <person name="Poggeler S."/>
            <person name="Stajich J.E."/>
            <person name="Nowrousian M."/>
        </authorList>
    </citation>
    <scope>NUCLEOTIDE SEQUENCE [LARGE SCALE GENOMIC DNA]</scope>
    <source>
        <strain evidence="4">CBS 100304</strain>
        <tissue evidence="3">Vegetative mycelium</tissue>
    </source>
</reference>
<feature type="compositionally biased region" description="Polar residues" evidence="1">
    <location>
        <begin position="30"/>
        <end position="40"/>
    </location>
</feature>
<feature type="domain" description="PIN" evidence="2">
    <location>
        <begin position="230"/>
        <end position="358"/>
    </location>
</feature>
<dbReference type="InterPro" id="IPR052626">
    <property type="entry name" value="SWT1_Regulator"/>
</dbReference>
<dbReference type="SMART" id="SM00670">
    <property type="entry name" value="PINc"/>
    <property type="match status" value="1"/>
</dbReference>
<gene>
    <name evidence="3" type="ORF">PCON_01354</name>
</gene>
<dbReference type="Proteomes" id="UP000018144">
    <property type="component" value="Unassembled WGS sequence"/>
</dbReference>
<name>U4LPK5_PYROM</name>
<dbReference type="AlphaFoldDB" id="U4LPK5"/>
<evidence type="ECO:0000313" key="3">
    <source>
        <dbReference type="EMBL" id="CCX33512.1"/>
    </source>
</evidence>
<dbReference type="InterPro" id="IPR029060">
    <property type="entry name" value="PIN-like_dom_sf"/>
</dbReference>
<evidence type="ECO:0000259" key="2">
    <source>
        <dbReference type="SMART" id="SM00670"/>
    </source>
</evidence>
<dbReference type="eggNOG" id="KOG4689">
    <property type="taxonomic scope" value="Eukaryota"/>
</dbReference>
<protein>
    <submittedName>
        <fullName evidence="3">Similar to Transcriptional protein SWT1 acc. no. Q12104</fullName>
    </submittedName>
</protein>
<dbReference type="SUPFAM" id="SSF88723">
    <property type="entry name" value="PIN domain-like"/>
    <property type="match status" value="1"/>
</dbReference>
<evidence type="ECO:0000313" key="4">
    <source>
        <dbReference type="Proteomes" id="UP000018144"/>
    </source>
</evidence>
<dbReference type="Gene3D" id="3.40.50.1010">
    <property type="entry name" value="5'-nuclease"/>
    <property type="match status" value="1"/>
</dbReference>
<dbReference type="GO" id="GO:0005634">
    <property type="term" value="C:nucleus"/>
    <property type="evidence" value="ECO:0007669"/>
    <property type="project" value="TreeGrafter"/>
</dbReference>
<feature type="region of interest" description="Disordered" evidence="1">
    <location>
        <begin position="124"/>
        <end position="166"/>
    </location>
</feature>
<dbReference type="PANTHER" id="PTHR16161:SF0">
    <property type="entry name" value="TRANSCRIPTIONAL PROTEIN SWT1"/>
    <property type="match status" value="1"/>
</dbReference>
<proteinExistence type="predicted"/>
<sequence length="585" mass="64116">MPILGDISSSRWATASEPSPPSTSRDNRTRSTPKTSNPRTPRNRGPCTKPTDKPTTTTSLPGPEGLSGSRWAPDDSTVLRSRTQKDGIQKSKRPLRPQALKNTTKPLAKSLPMVFSGAGAIVAKKNKEKSPPGREVSPAPGPTQAPIVPNASHIPRNIGTGIYPDKSTPTQTIVLDEEGDTLMQDFNDPSVVRQIVGVVGGERQSTAGHILEHDDNAGSRIRASVSSARWVMVLDTNFLLSDLPLVGNLLEANRDWGNVLMVPWAVVMELDGLKKSNASVMLPRGQKTPMAPLARRVNNWVHEKMEKNEPGLWVQRQKETVGSEEARGDAAILDCCRFVKEEKKHKTALLSNDTNLCIKAMTYDIKTISVKEGKPLAVIDILSSLDDLAKDIDKHADSDINASKYVSPSPSLPAAPTPNVVASLQALPDTAARVVVSTLLQRIEYDLVNTLLPLLAYWWSQRGSLLEAPHFPPSFSGVEMAITFCLNDCFSEVFPGNTELYPILKGRQLSNAWQSWCSWATDVPSPHGTESLAPTASHIKELIDTLDTLWDGFMPLRNSHQYARCFRERTEAIGIWRSLAKECPL</sequence>
<organism evidence="3 4">
    <name type="scientific">Pyronema omphalodes (strain CBS 100304)</name>
    <name type="common">Pyronema confluens</name>
    <dbReference type="NCBI Taxonomy" id="1076935"/>
    <lineage>
        <taxon>Eukaryota</taxon>
        <taxon>Fungi</taxon>
        <taxon>Dikarya</taxon>
        <taxon>Ascomycota</taxon>
        <taxon>Pezizomycotina</taxon>
        <taxon>Pezizomycetes</taxon>
        <taxon>Pezizales</taxon>
        <taxon>Pyronemataceae</taxon>
        <taxon>Pyronema</taxon>
    </lineage>
</organism>
<dbReference type="PANTHER" id="PTHR16161">
    <property type="entry name" value="TRANSCRIPTIONAL PROTEIN SWT1"/>
    <property type="match status" value="1"/>
</dbReference>
<evidence type="ECO:0000256" key="1">
    <source>
        <dbReference type="SAM" id="MobiDB-lite"/>
    </source>
</evidence>